<evidence type="ECO:0000256" key="3">
    <source>
        <dbReference type="PROSITE-ProRule" id="PRU00708"/>
    </source>
</evidence>
<dbReference type="STRING" id="429701.A0A2G9GC57"/>
<dbReference type="OrthoDB" id="185373at2759"/>
<sequence>MLSKSKRLYSLWQRQTQLCLNNCRQGYSNYVNGVSTLLHNAFSTDTEPVKENESPAANESPELPDWVKSSGKDTGANKQDDDDFVPPSVSYWIENHKAHVQDVDMKSIVNDIVESDVDKISKILKNQFKSPDLVAKALDGCDVDLSDRLVEQVLLRFSCEWIPAFGFFKWAELWKGATHSPDLYNLMFDNLGKMRKFDIIWELMEEMKELEGYITLDTMTKIMRRLANAGKYDDAIEAFETMERFGIDKDITAMNRLIDALVKQGSVEIAEHVFLKFKEHIPPTSQTYNMLVHGWCKIRQIDKAKKTLDEMKGHGFYPDSVTYTCFIEAYCREKDFRKVDTTLQEMKKNGCHPSVVTYTIMMKALAKAKETDKAMEVYEQMKQNNCSPDASFYNVFINALSKAGRLKDSDAVFEDMSKQGVTPDVSTYNTLILIAAQSLQEEKALSLLMKMEESQCKPDICTYGPLLKMCCILKRMKALSFLLSHMFKNDVSLDLGTYSLLVNRLCRNGKLERACSFFEEMVLKGFVPMDCTYKILVEGLEKKGMHKEKQEIEGLMTQAEQTGFGHSSARYSKIQDQIDS</sequence>
<dbReference type="PANTHER" id="PTHR47936">
    <property type="entry name" value="PPR_LONG DOMAIN-CONTAINING PROTEIN"/>
    <property type="match status" value="1"/>
</dbReference>
<reference evidence="6" key="1">
    <citation type="journal article" date="2018" name="Gigascience">
        <title>Genome assembly of the Pink Ipe (Handroanthus impetiginosus, Bignoniaceae), a highly valued, ecologically keystone Neotropical timber forest tree.</title>
        <authorList>
            <person name="Silva-Junior O.B."/>
            <person name="Grattapaglia D."/>
            <person name="Novaes E."/>
            <person name="Collevatti R.G."/>
        </authorList>
    </citation>
    <scope>NUCLEOTIDE SEQUENCE [LARGE SCALE GENOMIC DNA]</scope>
    <source>
        <strain evidence="6">cv. UFG-1</strain>
    </source>
</reference>
<feature type="repeat" description="PPR" evidence="3">
    <location>
        <begin position="424"/>
        <end position="458"/>
    </location>
</feature>
<feature type="region of interest" description="Disordered" evidence="4">
    <location>
        <begin position="44"/>
        <end position="83"/>
    </location>
</feature>
<dbReference type="GO" id="GO:0010019">
    <property type="term" value="P:chloroplast-nucleus signaling pathway"/>
    <property type="evidence" value="ECO:0007669"/>
    <property type="project" value="TreeGrafter"/>
</dbReference>
<feature type="repeat" description="PPR" evidence="3">
    <location>
        <begin position="354"/>
        <end position="388"/>
    </location>
</feature>
<evidence type="ECO:0000256" key="2">
    <source>
        <dbReference type="ARBA" id="ARBA00022737"/>
    </source>
</evidence>
<comment type="similarity">
    <text evidence="1">Belongs to the PPR family. P subfamily.</text>
</comment>
<keyword evidence="6" id="KW-1185">Reference proteome</keyword>
<name>A0A2G9GC57_9LAMI</name>
<dbReference type="Gene3D" id="1.25.40.10">
    <property type="entry name" value="Tetratricopeptide repeat domain"/>
    <property type="match status" value="4"/>
</dbReference>
<feature type="region of interest" description="Disordered" evidence="4">
    <location>
        <begin position="561"/>
        <end position="580"/>
    </location>
</feature>
<dbReference type="Pfam" id="PF13812">
    <property type="entry name" value="PPR_3"/>
    <property type="match status" value="1"/>
</dbReference>
<dbReference type="PROSITE" id="PS51375">
    <property type="entry name" value="PPR"/>
    <property type="match status" value="7"/>
</dbReference>
<evidence type="ECO:0000313" key="6">
    <source>
        <dbReference type="Proteomes" id="UP000231279"/>
    </source>
</evidence>
<dbReference type="SUPFAM" id="SSF48452">
    <property type="entry name" value="TPR-like"/>
    <property type="match status" value="1"/>
</dbReference>
<keyword evidence="2" id="KW-0677">Repeat</keyword>
<organism evidence="5 6">
    <name type="scientific">Handroanthus impetiginosus</name>
    <dbReference type="NCBI Taxonomy" id="429701"/>
    <lineage>
        <taxon>Eukaryota</taxon>
        <taxon>Viridiplantae</taxon>
        <taxon>Streptophyta</taxon>
        <taxon>Embryophyta</taxon>
        <taxon>Tracheophyta</taxon>
        <taxon>Spermatophyta</taxon>
        <taxon>Magnoliopsida</taxon>
        <taxon>eudicotyledons</taxon>
        <taxon>Gunneridae</taxon>
        <taxon>Pentapetalae</taxon>
        <taxon>asterids</taxon>
        <taxon>lamiids</taxon>
        <taxon>Lamiales</taxon>
        <taxon>Bignoniaceae</taxon>
        <taxon>Crescentiina</taxon>
        <taxon>Tabebuia alliance</taxon>
        <taxon>Handroanthus</taxon>
    </lineage>
</organism>
<feature type="repeat" description="PPR" evidence="3">
    <location>
        <begin position="215"/>
        <end position="249"/>
    </location>
</feature>
<dbReference type="Pfam" id="PF13041">
    <property type="entry name" value="PPR_2"/>
    <property type="match status" value="2"/>
</dbReference>
<feature type="repeat" description="PPR" evidence="3">
    <location>
        <begin position="494"/>
        <end position="528"/>
    </location>
</feature>
<feature type="repeat" description="PPR" evidence="3">
    <location>
        <begin position="319"/>
        <end position="353"/>
    </location>
</feature>
<feature type="repeat" description="PPR" evidence="3">
    <location>
        <begin position="389"/>
        <end position="423"/>
    </location>
</feature>
<dbReference type="GO" id="GO:0031930">
    <property type="term" value="P:mitochondria-nucleus signaling pathway"/>
    <property type="evidence" value="ECO:0007669"/>
    <property type="project" value="TreeGrafter"/>
</dbReference>
<evidence type="ECO:0000256" key="1">
    <source>
        <dbReference type="ARBA" id="ARBA00007626"/>
    </source>
</evidence>
<dbReference type="Pfam" id="PF01535">
    <property type="entry name" value="PPR"/>
    <property type="match status" value="3"/>
</dbReference>
<feature type="repeat" description="PPR" evidence="3">
    <location>
        <begin position="284"/>
        <end position="318"/>
    </location>
</feature>
<comment type="caution">
    <text evidence="5">The sequence shown here is derived from an EMBL/GenBank/DDBJ whole genome shotgun (WGS) entry which is preliminary data.</text>
</comment>
<dbReference type="GO" id="GO:0009507">
    <property type="term" value="C:chloroplast"/>
    <property type="evidence" value="ECO:0007669"/>
    <property type="project" value="TreeGrafter"/>
</dbReference>
<dbReference type="PANTHER" id="PTHR47936:SF1">
    <property type="entry name" value="PENTATRICOPEPTIDE REPEAT-CONTAINING PROTEIN GUN1, CHLOROPLASTIC"/>
    <property type="match status" value="1"/>
</dbReference>
<proteinExistence type="inferred from homology"/>
<accession>A0A2G9GC57</accession>
<dbReference type="InterPro" id="IPR011990">
    <property type="entry name" value="TPR-like_helical_dom_sf"/>
</dbReference>
<protein>
    <submittedName>
        <fullName evidence="5">Uncharacterized protein</fullName>
    </submittedName>
</protein>
<dbReference type="NCBIfam" id="TIGR00756">
    <property type="entry name" value="PPR"/>
    <property type="match status" value="6"/>
</dbReference>
<dbReference type="Pfam" id="PF12854">
    <property type="entry name" value="PPR_1"/>
    <property type="match status" value="1"/>
</dbReference>
<dbReference type="InterPro" id="IPR002885">
    <property type="entry name" value="PPR_rpt"/>
</dbReference>
<evidence type="ECO:0000256" key="4">
    <source>
        <dbReference type="SAM" id="MobiDB-lite"/>
    </source>
</evidence>
<gene>
    <name evidence="5" type="ORF">CDL12_24691</name>
</gene>
<dbReference type="Proteomes" id="UP000231279">
    <property type="component" value="Unassembled WGS sequence"/>
</dbReference>
<evidence type="ECO:0000313" key="5">
    <source>
        <dbReference type="EMBL" id="PIN02792.1"/>
    </source>
</evidence>
<dbReference type="AlphaFoldDB" id="A0A2G9GC57"/>
<dbReference type="EMBL" id="NKXS01005771">
    <property type="protein sequence ID" value="PIN02792.1"/>
    <property type="molecule type" value="Genomic_DNA"/>
</dbReference>